<evidence type="ECO:0000256" key="5">
    <source>
        <dbReference type="ARBA" id="ARBA00022989"/>
    </source>
</evidence>
<dbReference type="AlphaFoldDB" id="A0A839ZUP1"/>
<name>A0A839ZUP1_9CAUL</name>
<reference evidence="8 9" key="1">
    <citation type="submission" date="2020-08" db="EMBL/GenBank/DDBJ databases">
        <title>Genomic Encyclopedia of Type Strains, Phase IV (KMG-IV): sequencing the most valuable type-strain genomes for metagenomic binning, comparative biology and taxonomic classification.</title>
        <authorList>
            <person name="Goeker M."/>
        </authorList>
    </citation>
    <scope>NUCLEOTIDE SEQUENCE [LARGE SCALE GENOMIC DNA]</scope>
    <source>
        <strain evidence="8 9">DSM 21793</strain>
    </source>
</reference>
<evidence type="ECO:0000256" key="2">
    <source>
        <dbReference type="ARBA" id="ARBA00006679"/>
    </source>
</evidence>
<proteinExistence type="inferred from homology"/>
<dbReference type="InterPro" id="IPR032808">
    <property type="entry name" value="DoxX"/>
</dbReference>
<sequence>MPNLEAWAPRVLSLLRIIAALLFMEHGLMKLFHFPAPQPGAPDPLPMMLLAAAWIEVVGGGLLVLGLFTRVAAFICSGQMAVAYFIAHGSQGVWPALNGGEPAILYCFVFLYLVFAGGGAWSLDATRRGRRRRL</sequence>
<evidence type="ECO:0000313" key="8">
    <source>
        <dbReference type="EMBL" id="MBB3890175.1"/>
    </source>
</evidence>
<protein>
    <submittedName>
        <fullName evidence="8">Putative oxidoreductase</fullName>
    </submittedName>
</protein>
<dbReference type="Proteomes" id="UP000530564">
    <property type="component" value="Unassembled WGS sequence"/>
</dbReference>
<comment type="similarity">
    <text evidence="2">Belongs to the DoxX family.</text>
</comment>
<keyword evidence="3" id="KW-1003">Cell membrane</keyword>
<organism evidence="8 9">
    <name type="scientific">Phenylobacterium haematophilum</name>
    <dbReference type="NCBI Taxonomy" id="98513"/>
    <lineage>
        <taxon>Bacteria</taxon>
        <taxon>Pseudomonadati</taxon>
        <taxon>Pseudomonadota</taxon>
        <taxon>Alphaproteobacteria</taxon>
        <taxon>Caulobacterales</taxon>
        <taxon>Caulobacteraceae</taxon>
        <taxon>Phenylobacterium</taxon>
    </lineage>
</organism>
<dbReference type="Pfam" id="PF07681">
    <property type="entry name" value="DoxX"/>
    <property type="match status" value="1"/>
</dbReference>
<comment type="subcellular location">
    <subcellularLocation>
        <location evidence="1">Cell membrane</location>
        <topology evidence="1">Multi-pass membrane protein</topology>
    </subcellularLocation>
</comment>
<evidence type="ECO:0000313" key="9">
    <source>
        <dbReference type="Proteomes" id="UP000530564"/>
    </source>
</evidence>
<feature type="transmembrane region" description="Helical" evidence="7">
    <location>
        <begin position="7"/>
        <end position="24"/>
    </location>
</feature>
<feature type="transmembrane region" description="Helical" evidence="7">
    <location>
        <begin position="103"/>
        <end position="123"/>
    </location>
</feature>
<evidence type="ECO:0000256" key="4">
    <source>
        <dbReference type="ARBA" id="ARBA00022692"/>
    </source>
</evidence>
<evidence type="ECO:0000256" key="3">
    <source>
        <dbReference type="ARBA" id="ARBA00022475"/>
    </source>
</evidence>
<keyword evidence="9" id="KW-1185">Reference proteome</keyword>
<dbReference type="InterPro" id="IPR051907">
    <property type="entry name" value="DoxX-like_oxidoreductase"/>
</dbReference>
<gene>
    <name evidence="8" type="ORF">GGQ61_000872</name>
</gene>
<evidence type="ECO:0000256" key="1">
    <source>
        <dbReference type="ARBA" id="ARBA00004651"/>
    </source>
</evidence>
<evidence type="ECO:0000256" key="7">
    <source>
        <dbReference type="SAM" id="Phobius"/>
    </source>
</evidence>
<comment type="caution">
    <text evidence="8">The sequence shown here is derived from an EMBL/GenBank/DDBJ whole genome shotgun (WGS) entry which is preliminary data.</text>
</comment>
<evidence type="ECO:0000256" key="6">
    <source>
        <dbReference type="ARBA" id="ARBA00023136"/>
    </source>
</evidence>
<dbReference type="EMBL" id="JACIDK010000001">
    <property type="protein sequence ID" value="MBB3890175.1"/>
    <property type="molecule type" value="Genomic_DNA"/>
</dbReference>
<keyword evidence="4 7" id="KW-0812">Transmembrane</keyword>
<keyword evidence="5 7" id="KW-1133">Transmembrane helix</keyword>
<dbReference type="GO" id="GO:0005886">
    <property type="term" value="C:plasma membrane"/>
    <property type="evidence" value="ECO:0007669"/>
    <property type="project" value="UniProtKB-SubCell"/>
</dbReference>
<dbReference type="PANTHER" id="PTHR33452">
    <property type="entry name" value="OXIDOREDUCTASE CATD-RELATED"/>
    <property type="match status" value="1"/>
</dbReference>
<feature type="transmembrane region" description="Helical" evidence="7">
    <location>
        <begin position="44"/>
        <end position="68"/>
    </location>
</feature>
<accession>A0A839ZUP1</accession>
<keyword evidence="6 7" id="KW-0472">Membrane</keyword>
<dbReference type="PANTHER" id="PTHR33452:SF4">
    <property type="entry name" value="BLL4328 PROTEIN"/>
    <property type="match status" value="1"/>
</dbReference>
<dbReference type="RefSeq" id="WP_183770039.1">
    <property type="nucleotide sequence ID" value="NZ_JACIDK010000001.1"/>
</dbReference>